<evidence type="ECO:0000256" key="1">
    <source>
        <dbReference type="ARBA" id="ARBA00004141"/>
    </source>
</evidence>
<dbReference type="Pfam" id="PF03151">
    <property type="entry name" value="TPT"/>
    <property type="match status" value="1"/>
</dbReference>
<accession>A0AA88SEK3</accession>
<feature type="transmembrane region" description="Helical" evidence="5">
    <location>
        <begin position="188"/>
        <end position="211"/>
    </location>
</feature>
<feature type="transmembrane region" description="Helical" evidence="5">
    <location>
        <begin position="280"/>
        <end position="299"/>
    </location>
</feature>
<feature type="transmembrane region" description="Helical" evidence="5">
    <location>
        <begin position="73"/>
        <end position="96"/>
    </location>
</feature>
<feature type="transmembrane region" description="Helical" evidence="5">
    <location>
        <begin position="223"/>
        <end position="241"/>
    </location>
</feature>
<dbReference type="GO" id="GO:0016020">
    <property type="term" value="C:membrane"/>
    <property type="evidence" value="ECO:0007669"/>
    <property type="project" value="UniProtKB-SubCell"/>
</dbReference>
<dbReference type="Proteomes" id="UP001187471">
    <property type="component" value="Unassembled WGS sequence"/>
</dbReference>
<reference evidence="7" key="1">
    <citation type="submission" date="2022-12" db="EMBL/GenBank/DDBJ databases">
        <title>Draft genome assemblies for two species of Escallonia (Escalloniales).</title>
        <authorList>
            <person name="Chanderbali A."/>
            <person name="Dervinis C."/>
            <person name="Anghel I."/>
            <person name="Soltis D."/>
            <person name="Soltis P."/>
            <person name="Zapata F."/>
        </authorList>
    </citation>
    <scope>NUCLEOTIDE SEQUENCE</scope>
    <source>
        <strain evidence="7">UCBG92.1500</strain>
        <tissue evidence="7">Leaf</tissue>
    </source>
</reference>
<feature type="non-terminal residue" evidence="7">
    <location>
        <position position="1"/>
    </location>
</feature>
<evidence type="ECO:0000313" key="8">
    <source>
        <dbReference type="Proteomes" id="UP001187471"/>
    </source>
</evidence>
<evidence type="ECO:0000256" key="5">
    <source>
        <dbReference type="SAM" id="Phobius"/>
    </source>
</evidence>
<comment type="caution">
    <text evidence="7">The sequence shown here is derived from an EMBL/GenBank/DDBJ whole genome shotgun (WGS) entry which is preliminary data.</text>
</comment>
<dbReference type="InterPro" id="IPR004853">
    <property type="entry name" value="Sugar_P_trans_dom"/>
</dbReference>
<evidence type="ECO:0000256" key="4">
    <source>
        <dbReference type="ARBA" id="ARBA00023136"/>
    </source>
</evidence>
<keyword evidence="8" id="KW-1185">Reference proteome</keyword>
<proteinExistence type="predicted"/>
<dbReference type="PANTHER" id="PTHR11132">
    <property type="entry name" value="SOLUTE CARRIER FAMILY 35"/>
    <property type="match status" value="1"/>
</dbReference>
<name>A0AA88SEK3_9ASTE</name>
<dbReference type="EMBL" id="JAVXUO010000908">
    <property type="protein sequence ID" value="KAK2988150.1"/>
    <property type="molecule type" value="Genomic_DNA"/>
</dbReference>
<gene>
    <name evidence="7" type="ORF">RJ640_020632</name>
</gene>
<evidence type="ECO:0000259" key="6">
    <source>
        <dbReference type="Pfam" id="PF03151"/>
    </source>
</evidence>
<dbReference type="AlphaFoldDB" id="A0AA88SEK3"/>
<evidence type="ECO:0000256" key="3">
    <source>
        <dbReference type="ARBA" id="ARBA00022989"/>
    </source>
</evidence>
<sequence>MESEKKSSAVSDVGAWAMNVVSSVGIIMANKQLMSSHGYAFTFATTLTGFHFGVTALVGLVSNATGYSESKHVPLWELLWFSIVANMSITGMNFSLMLNSVGFYQISKLSMIPVVCVMEWILHNKHYTREVKMSVVVVVVGVGVCTVTDMKVNAKGFICACVGVLSTSLQQISIGSLQKKYSIGSFELLSKTAPIQAISLLVLGPFVDYYLSGNIILDYKRSTGAILFILLSCSLAVFCNVSQYLCIGRFSAVSFQVLGHMKTVCVLTLGWLLFDSELTFKNIMGMIIAIIGMVIYSWAVEVAKQSNNKITPRSKNSLTEEEIRLLKEGVENTPLKDIELDYLLQPKSFEHKESLPTLQ</sequence>
<evidence type="ECO:0000313" key="7">
    <source>
        <dbReference type="EMBL" id="KAK2988150.1"/>
    </source>
</evidence>
<evidence type="ECO:0000256" key="2">
    <source>
        <dbReference type="ARBA" id="ARBA00022692"/>
    </source>
</evidence>
<keyword evidence="4 5" id="KW-0472">Membrane</keyword>
<dbReference type="InterPro" id="IPR050186">
    <property type="entry name" value="TPT_transporter"/>
</dbReference>
<keyword evidence="2 5" id="KW-0812">Transmembrane</keyword>
<protein>
    <recommendedName>
        <fullName evidence="6">Sugar phosphate transporter domain-containing protein</fullName>
    </recommendedName>
</protein>
<organism evidence="7 8">
    <name type="scientific">Escallonia rubra</name>
    <dbReference type="NCBI Taxonomy" id="112253"/>
    <lineage>
        <taxon>Eukaryota</taxon>
        <taxon>Viridiplantae</taxon>
        <taxon>Streptophyta</taxon>
        <taxon>Embryophyta</taxon>
        <taxon>Tracheophyta</taxon>
        <taxon>Spermatophyta</taxon>
        <taxon>Magnoliopsida</taxon>
        <taxon>eudicotyledons</taxon>
        <taxon>Gunneridae</taxon>
        <taxon>Pentapetalae</taxon>
        <taxon>asterids</taxon>
        <taxon>campanulids</taxon>
        <taxon>Escalloniales</taxon>
        <taxon>Escalloniaceae</taxon>
        <taxon>Escallonia</taxon>
    </lineage>
</organism>
<dbReference type="InterPro" id="IPR037185">
    <property type="entry name" value="EmrE-like"/>
</dbReference>
<comment type="subcellular location">
    <subcellularLocation>
        <location evidence="1">Membrane</location>
        <topology evidence="1">Multi-pass membrane protein</topology>
    </subcellularLocation>
</comment>
<keyword evidence="3 5" id="KW-1133">Transmembrane helix</keyword>
<feature type="transmembrane region" description="Helical" evidence="5">
    <location>
        <begin position="102"/>
        <end position="122"/>
    </location>
</feature>
<dbReference type="SUPFAM" id="SSF103481">
    <property type="entry name" value="Multidrug resistance efflux transporter EmrE"/>
    <property type="match status" value="1"/>
</dbReference>
<feature type="transmembrane region" description="Helical" evidence="5">
    <location>
        <begin position="38"/>
        <end position="61"/>
    </location>
</feature>
<feature type="domain" description="Sugar phosphate transporter" evidence="6">
    <location>
        <begin position="23"/>
        <end position="297"/>
    </location>
</feature>